<organism evidence="2 3">
    <name type="scientific">Pelobates cultripes</name>
    <name type="common">Western spadefoot toad</name>
    <dbReference type="NCBI Taxonomy" id="61616"/>
    <lineage>
        <taxon>Eukaryota</taxon>
        <taxon>Metazoa</taxon>
        <taxon>Chordata</taxon>
        <taxon>Craniata</taxon>
        <taxon>Vertebrata</taxon>
        <taxon>Euteleostomi</taxon>
        <taxon>Amphibia</taxon>
        <taxon>Batrachia</taxon>
        <taxon>Anura</taxon>
        <taxon>Pelobatoidea</taxon>
        <taxon>Pelobatidae</taxon>
        <taxon>Pelobates</taxon>
    </lineage>
</organism>
<dbReference type="AlphaFoldDB" id="A0AAD1WV08"/>
<proteinExistence type="predicted"/>
<name>A0AAD1WV08_PELCU</name>
<dbReference type="Proteomes" id="UP001295444">
    <property type="component" value="Chromosome 12"/>
</dbReference>
<keyword evidence="1" id="KW-0732">Signal</keyword>
<reference evidence="2" key="1">
    <citation type="submission" date="2022-03" db="EMBL/GenBank/DDBJ databases">
        <authorList>
            <person name="Alioto T."/>
            <person name="Alioto T."/>
            <person name="Gomez Garrido J."/>
        </authorList>
    </citation>
    <scope>NUCLEOTIDE SEQUENCE</scope>
</reference>
<evidence type="ECO:0000313" key="3">
    <source>
        <dbReference type="Proteomes" id="UP001295444"/>
    </source>
</evidence>
<gene>
    <name evidence="2" type="ORF">PECUL_23A021894</name>
</gene>
<evidence type="ECO:0000256" key="1">
    <source>
        <dbReference type="SAM" id="SignalP"/>
    </source>
</evidence>
<accession>A0AAD1WV08</accession>
<keyword evidence="3" id="KW-1185">Reference proteome</keyword>
<dbReference type="EMBL" id="OW240923">
    <property type="protein sequence ID" value="CAH2323794.1"/>
    <property type="molecule type" value="Genomic_DNA"/>
</dbReference>
<feature type="chain" id="PRO_5042009198" evidence="1">
    <location>
        <begin position="24"/>
        <end position="70"/>
    </location>
</feature>
<evidence type="ECO:0000313" key="2">
    <source>
        <dbReference type="EMBL" id="CAH2323794.1"/>
    </source>
</evidence>
<protein>
    <submittedName>
        <fullName evidence="2">Uncharacterized protein</fullName>
    </submittedName>
</protein>
<sequence length="70" mass="7399">MRAAMTPVLLLLSLQGFVPGINSFSLCGWRLQYSNGATLQYHGGNGDDTVSVENHRGGIIVRGPGGRAVD</sequence>
<feature type="signal peptide" evidence="1">
    <location>
        <begin position="1"/>
        <end position="23"/>
    </location>
</feature>